<proteinExistence type="inferred from homology"/>
<dbReference type="EMBL" id="JADCNM010000013">
    <property type="protein sequence ID" value="KAG0456579.1"/>
    <property type="molecule type" value="Genomic_DNA"/>
</dbReference>
<protein>
    <recommendedName>
        <fullName evidence="6">Exostosin GT47 domain-containing protein</fullName>
    </recommendedName>
</protein>
<evidence type="ECO:0000256" key="5">
    <source>
        <dbReference type="ARBA" id="ARBA00023034"/>
    </source>
</evidence>
<evidence type="ECO:0000259" key="6">
    <source>
        <dbReference type="Pfam" id="PF03016"/>
    </source>
</evidence>
<feature type="domain" description="Exostosin GT47" evidence="6">
    <location>
        <begin position="197"/>
        <end position="482"/>
    </location>
</feature>
<keyword evidence="5" id="KW-0333">Golgi apparatus</keyword>
<keyword evidence="4" id="KW-0812">Transmembrane</keyword>
<dbReference type="InterPro" id="IPR004263">
    <property type="entry name" value="Exostosin"/>
</dbReference>
<evidence type="ECO:0000256" key="3">
    <source>
        <dbReference type="ARBA" id="ARBA00022676"/>
    </source>
</evidence>
<dbReference type="Pfam" id="PF03016">
    <property type="entry name" value="Exostosin_GT47"/>
    <property type="match status" value="1"/>
</dbReference>
<comment type="similarity">
    <text evidence="2">Belongs to the glycosyltransferase 47 family.</text>
</comment>
<accession>A0A835UB97</accession>
<evidence type="ECO:0000313" key="7">
    <source>
        <dbReference type="EMBL" id="KAG0456579.1"/>
    </source>
</evidence>
<comment type="caution">
    <text evidence="7">The sequence shown here is derived from an EMBL/GenBank/DDBJ whole genome shotgun (WGS) entry which is preliminary data.</text>
</comment>
<evidence type="ECO:0000313" key="8">
    <source>
        <dbReference type="Proteomes" id="UP000639772"/>
    </source>
</evidence>
<evidence type="ECO:0000256" key="2">
    <source>
        <dbReference type="ARBA" id="ARBA00010271"/>
    </source>
</evidence>
<dbReference type="PANTHER" id="PTHR11062">
    <property type="entry name" value="EXOSTOSIN HEPARAN SULFATE GLYCOSYLTRANSFERASE -RELATED"/>
    <property type="match status" value="1"/>
</dbReference>
<dbReference type="InterPro" id="IPR040911">
    <property type="entry name" value="Exostosin_GT47"/>
</dbReference>
<keyword evidence="3" id="KW-0808">Transferase</keyword>
<sequence length="531" mass="61000">MLLRSAVSFSTTRRPQRGRRGAANWWPIILSAALLAAALTAFLARALPPLPISIVSILHTSAASPITNSTVHDEEKHTDGGQKFTSMIRAEMITMEAEGGNASDKMSNSTKIEAAVNELPSIIGVPSSSKLERYRKEVQPHNHGQKIPFWVLPPDEAMLYAKREIEHAPLITDDPDVYAPAFWNLSAFRRSYELMERILKVYVYADGSRPIFHKPELQGIYASEGWFMKLMEESRQFHAKDPEKAHLFYLPYSSRQLRDVLYIPGSHNLRPLAIFLRDYVNSISSKYPFWNRTRGSNHFLVACHDWGPYSTTLHTELRKNTIKALCNADSSEGIFMRGRDVSLPETSIKVPKRPLKYVGRGKPVTQRPILAFYAGSMHGRVRPTLEKLWGKNANGDMRIFRRLPNRVSRNMSYIEHMKSSRFCICPMGYEVNSPRIVEAIYYECVPVIIADNFVLPFEEVLNWNTFSVVVAEKDMANLKNILLGITLKRYLKMQECVKKVQKHFLWHSRPEKYDLFHMILHSIWLSRLHQI</sequence>
<keyword evidence="3" id="KW-0328">Glycosyltransferase</keyword>
<dbReference type="PANTHER" id="PTHR11062:SF59">
    <property type="entry name" value="EXOSTOSIN FAMILY PROTEIN"/>
    <property type="match status" value="1"/>
</dbReference>
<evidence type="ECO:0000256" key="4">
    <source>
        <dbReference type="ARBA" id="ARBA00022968"/>
    </source>
</evidence>
<gene>
    <name evidence="7" type="ORF">HPP92_024367</name>
</gene>
<dbReference type="GO" id="GO:0016757">
    <property type="term" value="F:glycosyltransferase activity"/>
    <property type="evidence" value="ECO:0007669"/>
    <property type="project" value="UniProtKB-KW"/>
</dbReference>
<dbReference type="Proteomes" id="UP000639772">
    <property type="component" value="Chromosome 13"/>
</dbReference>
<comment type="subcellular location">
    <subcellularLocation>
        <location evidence="1">Golgi apparatus membrane</location>
        <topology evidence="1">Single-pass type II membrane protein</topology>
    </subcellularLocation>
</comment>
<evidence type="ECO:0000256" key="1">
    <source>
        <dbReference type="ARBA" id="ARBA00004323"/>
    </source>
</evidence>
<keyword evidence="4" id="KW-0735">Signal-anchor</keyword>
<reference evidence="7 8" key="1">
    <citation type="journal article" date="2020" name="Nat. Food">
        <title>A phased Vanilla planifolia genome enables genetic improvement of flavour and production.</title>
        <authorList>
            <person name="Hasing T."/>
            <person name="Tang H."/>
            <person name="Brym M."/>
            <person name="Khazi F."/>
            <person name="Huang T."/>
            <person name="Chambers A.H."/>
        </authorList>
    </citation>
    <scope>NUCLEOTIDE SEQUENCE [LARGE SCALE GENOMIC DNA]</scope>
    <source>
        <tissue evidence="7">Leaf</tissue>
    </source>
</reference>
<name>A0A835UB97_VANPL</name>
<dbReference type="AlphaFoldDB" id="A0A835UB97"/>
<dbReference type="OrthoDB" id="1924787at2759"/>
<organism evidence="7 8">
    <name type="scientific">Vanilla planifolia</name>
    <name type="common">Vanilla</name>
    <dbReference type="NCBI Taxonomy" id="51239"/>
    <lineage>
        <taxon>Eukaryota</taxon>
        <taxon>Viridiplantae</taxon>
        <taxon>Streptophyta</taxon>
        <taxon>Embryophyta</taxon>
        <taxon>Tracheophyta</taxon>
        <taxon>Spermatophyta</taxon>
        <taxon>Magnoliopsida</taxon>
        <taxon>Liliopsida</taxon>
        <taxon>Asparagales</taxon>
        <taxon>Orchidaceae</taxon>
        <taxon>Vanilloideae</taxon>
        <taxon>Vanilleae</taxon>
        <taxon>Vanilla</taxon>
    </lineage>
</organism>
<dbReference type="GO" id="GO:0000139">
    <property type="term" value="C:Golgi membrane"/>
    <property type="evidence" value="ECO:0007669"/>
    <property type="project" value="UniProtKB-SubCell"/>
</dbReference>